<reference evidence="1" key="1">
    <citation type="submission" date="2021-01" db="EMBL/GenBank/DDBJ databases">
        <title>Genome sequence of Phenylobacterium sp. 20VBR1 isolated from a valley glaceir, Ny-Alesund, Svalbard.</title>
        <authorList>
            <person name="Thomas F.A."/>
            <person name="Krishnan K.P."/>
            <person name="Sinha R.K."/>
        </authorList>
    </citation>
    <scope>NUCLEOTIDE SEQUENCE</scope>
    <source>
        <strain evidence="1">20VBR1</strain>
    </source>
</reference>
<dbReference type="EMBL" id="CP068570">
    <property type="protein sequence ID" value="QQZ49128.1"/>
    <property type="molecule type" value="Genomic_DNA"/>
</dbReference>
<name>A0A974S827_9CAUL</name>
<dbReference type="AlphaFoldDB" id="A0A974S827"/>
<protein>
    <submittedName>
        <fullName evidence="1">Efflux RND transporter permease subunit</fullName>
    </submittedName>
</protein>
<organism evidence="1">
    <name type="scientific">Phenylobacterium glaciei</name>
    <dbReference type="NCBI Taxonomy" id="2803784"/>
    <lineage>
        <taxon>Bacteria</taxon>
        <taxon>Pseudomonadati</taxon>
        <taxon>Pseudomonadota</taxon>
        <taxon>Alphaproteobacteria</taxon>
        <taxon>Caulobacterales</taxon>
        <taxon>Caulobacteraceae</taxon>
        <taxon>Phenylobacterium</taxon>
    </lineage>
</organism>
<accession>A0A974S827</accession>
<gene>
    <name evidence="1" type="ORF">JKL49_18505</name>
</gene>
<evidence type="ECO:0000313" key="1">
    <source>
        <dbReference type="EMBL" id="QQZ49128.1"/>
    </source>
</evidence>
<proteinExistence type="predicted"/>
<sequence>MEARLQGLLKDGTITRYTLGVPRFGQNQFNTGNANAALPDDAAHKISSQELAAQLNKDFSKITAIRAIASVRPSLQRGGGGPGGGGGNVDLIVVGNEYPEIERLIRPLMTAVQANPGWPARASITSRPRRACWWTSTATRPPPSASRPSR</sequence>